<sequence>MVFDALVFILVGLGLGYYSADRAVTDGLSFITERNGPWTIWPGVASPSADPYTRAHFATAGKLGLKQFEALVYRAETDSGDRPLDASCIYQVTGLPLESRWWNLAVYTPGHELMPNPADRHSFNSENLIREPDGSFRIVLARESRPGNWIPLGDSQSLELVLTLFAPPEAYREAPEAVALPRIEREAC</sequence>
<dbReference type="InterPro" id="IPR037049">
    <property type="entry name" value="DUF1214_C_sf"/>
</dbReference>
<reference evidence="2 3" key="1">
    <citation type="submission" date="2020-06" db="EMBL/GenBank/DDBJ databases">
        <title>Genome sequence of 2 isolates from Red Sea Mangroves.</title>
        <authorList>
            <person name="Sefrji F."/>
            <person name="Michoud G."/>
            <person name="Merlino G."/>
            <person name="Daffonchio D."/>
        </authorList>
    </citation>
    <scope>NUCLEOTIDE SEQUENCE [LARGE SCALE GENOMIC DNA]</scope>
    <source>
        <strain evidence="2 3">R1DC25</strain>
    </source>
</reference>
<name>A0A7S8C269_9HYPH</name>
<dbReference type="InterPro" id="IPR010621">
    <property type="entry name" value="DUF1214"/>
</dbReference>
<dbReference type="InterPro" id="IPR012038">
    <property type="entry name" value="UCP009471"/>
</dbReference>
<protein>
    <submittedName>
        <fullName evidence="2">DUF1214 domain-containing protein</fullName>
    </submittedName>
</protein>
<feature type="domain" description="DUF1214" evidence="1">
    <location>
        <begin position="69"/>
        <end position="168"/>
    </location>
</feature>
<dbReference type="KEGG" id="kmn:HW532_04305"/>
<dbReference type="SUPFAM" id="SSF160935">
    <property type="entry name" value="VPA0735-like"/>
    <property type="match status" value="1"/>
</dbReference>
<dbReference type="Gene3D" id="2.60.120.600">
    <property type="entry name" value="Domain of unknown function DUF1214, C-terminal domain"/>
    <property type="match status" value="1"/>
</dbReference>
<dbReference type="PANTHER" id="PTHR36509">
    <property type="entry name" value="BLL3101 PROTEIN"/>
    <property type="match status" value="1"/>
</dbReference>
<accession>A0A7S8C269</accession>
<dbReference type="RefSeq" id="WP_213163230.1">
    <property type="nucleotide sequence ID" value="NZ_CP058214.1"/>
</dbReference>
<dbReference type="Pfam" id="PF06742">
    <property type="entry name" value="DUF1214"/>
    <property type="match status" value="1"/>
</dbReference>
<dbReference type="PIRSF" id="PIRSF009471">
    <property type="entry name" value="UCP009471"/>
    <property type="match status" value="1"/>
</dbReference>
<dbReference type="Proteomes" id="UP000593594">
    <property type="component" value="Chromosome"/>
</dbReference>
<evidence type="ECO:0000313" key="2">
    <source>
        <dbReference type="EMBL" id="QPC42003.1"/>
    </source>
</evidence>
<gene>
    <name evidence="2" type="ORF">HW532_04305</name>
</gene>
<proteinExistence type="predicted"/>
<dbReference type="EMBL" id="CP058214">
    <property type="protein sequence ID" value="QPC42003.1"/>
    <property type="molecule type" value="Genomic_DNA"/>
</dbReference>
<dbReference type="AlphaFoldDB" id="A0A7S8C269"/>
<dbReference type="PANTHER" id="PTHR36509:SF2">
    <property type="entry name" value="BLL3101 PROTEIN"/>
    <property type="match status" value="1"/>
</dbReference>
<organism evidence="2 3">
    <name type="scientific">Kaustia mangrovi</name>
    <dbReference type="NCBI Taxonomy" id="2593653"/>
    <lineage>
        <taxon>Bacteria</taxon>
        <taxon>Pseudomonadati</taxon>
        <taxon>Pseudomonadota</taxon>
        <taxon>Alphaproteobacteria</taxon>
        <taxon>Hyphomicrobiales</taxon>
        <taxon>Parvibaculaceae</taxon>
        <taxon>Kaustia</taxon>
    </lineage>
</organism>
<keyword evidence="3" id="KW-1185">Reference proteome</keyword>
<evidence type="ECO:0000313" key="3">
    <source>
        <dbReference type="Proteomes" id="UP000593594"/>
    </source>
</evidence>
<evidence type="ECO:0000259" key="1">
    <source>
        <dbReference type="Pfam" id="PF06742"/>
    </source>
</evidence>